<dbReference type="InterPro" id="IPR033876">
    <property type="entry name" value="SAP-like"/>
</dbReference>
<protein>
    <submittedName>
        <fullName evidence="11">Acid protease</fullName>
    </submittedName>
</protein>
<evidence type="ECO:0000256" key="3">
    <source>
        <dbReference type="ARBA" id="ARBA00022729"/>
    </source>
</evidence>
<keyword evidence="2 11" id="KW-0645">Protease</keyword>
<reference evidence="11" key="1">
    <citation type="journal article" date="2023" name="Mol. Phylogenet. Evol.">
        <title>Genome-scale phylogeny and comparative genomics of the fungal order Sordariales.</title>
        <authorList>
            <person name="Hensen N."/>
            <person name="Bonometti L."/>
            <person name="Westerberg I."/>
            <person name="Brannstrom I.O."/>
            <person name="Guillou S."/>
            <person name="Cros-Aarteil S."/>
            <person name="Calhoun S."/>
            <person name="Haridas S."/>
            <person name="Kuo A."/>
            <person name="Mondo S."/>
            <person name="Pangilinan J."/>
            <person name="Riley R."/>
            <person name="LaButti K."/>
            <person name="Andreopoulos B."/>
            <person name="Lipzen A."/>
            <person name="Chen C."/>
            <person name="Yan M."/>
            <person name="Daum C."/>
            <person name="Ng V."/>
            <person name="Clum A."/>
            <person name="Steindorff A."/>
            <person name="Ohm R.A."/>
            <person name="Martin F."/>
            <person name="Silar P."/>
            <person name="Natvig D.O."/>
            <person name="Lalanne C."/>
            <person name="Gautier V."/>
            <person name="Ament-Velasquez S.L."/>
            <person name="Kruys A."/>
            <person name="Hutchinson M.I."/>
            <person name="Powell A.J."/>
            <person name="Barry K."/>
            <person name="Miller A.N."/>
            <person name="Grigoriev I.V."/>
            <person name="Debuchy R."/>
            <person name="Gladieux P."/>
            <person name="Hiltunen Thoren M."/>
            <person name="Johannesson H."/>
        </authorList>
    </citation>
    <scope>NUCLEOTIDE SEQUENCE</scope>
    <source>
        <strain evidence="11">CBS 757.83</strain>
    </source>
</reference>
<comment type="similarity">
    <text evidence="1">Belongs to the peptidase A1 family.</text>
</comment>
<feature type="signal peptide" evidence="9">
    <location>
        <begin position="1"/>
        <end position="23"/>
    </location>
</feature>
<dbReference type="PANTHER" id="PTHR47966:SF65">
    <property type="entry name" value="ASPARTIC-TYPE ENDOPEPTIDASE"/>
    <property type="match status" value="1"/>
</dbReference>
<dbReference type="Gene3D" id="2.40.70.10">
    <property type="entry name" value="Acid Proteases"/>
    <property type="match status" value="2"/>
</dbReference>
<sequence length="490" mass="51282">MAFSLLVPASVFLLALFCRHGTALQQLTHDDGCVHMPIVHSTNVDYFSSKRGVQLQLANRSDIAYYAQLSIGTPPQPVFVQLDTGSFELWVNPDCTAVTDSDAAFCEQAGQYDTTKSSTAASLGTNRTLRYGIGTANISYFTDTITLAGSPTTLQAVQFGVATVSEDAFSGILGIGYGKGVATRYLNFVDQLRAQNATRVKAYTLALGSKDAQEGVIVFGGVDTSKFAGPLARLPVLPADQSPDGVPRFWVDMQSVSITPPPNGVGRVYEGSGMPVFLDSGSTMTLLPPNLTAAIAGNFGARTADDNGFYRIDCALARMNGTLDFAFDGVTVKVPYKELMREVPTDPPACFLGIMASEKFTLLGDTFLRSAYTVFDLETDSIWMAQATDCGSSPAALNSVQDLSSVTGACGLSDLADSASGTLVPSSDPESIDGGGAEPTRSAGSEASGTVAGSQDTGRARLTSGTSRCFGSGVGLALSLGIVLVLHIFS</sequence>
<feature type="domain" description="Peptidase A1" evidence="10">
    <location>
        <begin position="65"/>
        <end position="385"/>
    </location>
</feature>
<evidence type="ECO:0000313" key="12">
    <source>
        <dbReference type="Proteomes" id="UP001305647"/>
    </source>
</evidence>
<dbReference type="CDD" id="cd05474">
    <property type="entry name" value="SAP_like"/>
    <property type="match status" value="1"/>
</dbReference>
<feature type="transmembrane region" description="Helical" evidence="8">
    <location>
        <begin position="470"/>
        <end position="489"/>
    </location>
</feature>
<evidence type="ECO:0000256" key="8">
    <source>
        <dbReference type="SAM" id="Phobius"/>
    </source>
</evidence>
<evidence type="ECO:0000256" key="1">
    <source>
        <dbReference type="ARBA" id="ARBA00007447"/>
    </source>
</evidence>
<keyword evidence="12" id="KW-1185">Reference proteome</keyword>
<dbReference type="InterPro" id="IPR033121">
    <property type="entry name" value="PEPTIDASE_A1"/>
</dbReference>
<dbReference type="InterPro" id="IPR021109">
    <property type="entry name" value="Peptidase_aspartic_dom_sf"/>
</dbReference>
<dbReference type="InterPro" id="IPR001461">
    <property type="entry name" value="Aspartic_peptidase_A1"/>
</dbReference>
<evidence type="ECO:0000313" key="11">
    <source>
        <dbReference type="EMBL" id="KAK4097477.1"/>
    </source>
</evidence>
<gene>
    <name evidence="11" type="ORF">N658DRAFT_433877</name>
</gene>
<dbReference type="Pfam" id="PF00026">
    <property type="entry name" value="Asp"/>
    <property type="match status" value="1"/>
</dbReference>
<feature type="compositionally biased region" description="Polar residues" evidence="7">
    <location>
        <begin position="419"/>
        <end position="429"/>
    </location>
</feature>
<keyword evidence="5" id="KW-0378">Hydrolase</keyword>
<keyword evidence="8" id="KW-0812">Transmembrane</keyword>
<dbReference type="AlphaFoldDB" id="A0AAN6PXV0"/>
<evidence type="ECO:0000256" key="9">
    <source>
        <dbReference type="SAM" id="SignalP"/>
    </source>
</evidence>
<keyword evidence="4" id="KW-0064">Aspartyl protease</keyword>
<dbReference type="EMBL" id="MU863674">
    <property type="protein sequence ID" value="KAK4097477.1"/>
    <property type="molecule type" value="Genomic_DNA"/>
</dbReference>
<dbReference type="SUPFAM" id="SSF50630">
    <property type="entry name" value="Acid proteases"/>
    <property type="match status" value="1"/>
</dbReference>
<evidence type="ECO:0000256" key="2">
    <source>
        <dbReference type="ARBA" id="ARBA00022670"/>
    </source>
</evidence>
<keyword evidence="8" id="KW-0472">Membrane</keyword>
<reference evidence="11" key="2">
    <citation type="submission" date="2023-05" db="EMBL/GenBank/DDBJ databases">
        <authorList>
            <consortium name="Lawrence Berkeley National Laboratory"/>
            <person name="Steindorff A."/>
            <person name="Hensen N."/>
            <person name="Bonometti L."/>
            <person name="Westerberg I."/>
            <person name="Brannstrom I.O."/>
            <person name="Guillou S."/>
            <person name="Cros-Aarteil S."/>
            <person name="Calhoun S."/>
            <person name="Haridas S."/>
            <person name="Kuo A."/>
            <person name="Mondo S."/>
            <person name="Pangilinan J."/>
            <person name="Riley R."/>
            <person name="Labutti K."/>
            <person name="Andreopoulos B."/>
            <person name="Lipzen A."/>
            <person name="Chen C."/>
            <person name="Yanf M."/>
            <person name="Daum C."/>
            <person name="Ng V."/>
            <person name="Clum A."/>
            <person name="Ohm R."/>
            <person name="Martin F."/>
            <person name="Silar P."/>
            <person name="Natvig D."/>
            <person name="Lalanne C."/>
            <person name="Gautier V."/>
            <person name="Ament-Velasquez S.L."/>
            <person name="Kruys A."/>
            <person name="Hutchinson M.I."/>
            <person name="Powell A.J."/>
            <person name="Barry K."/>
            <person name="Miller A.N."/>
            <person name="Grigoriev I.V."/>
            <person name="Debuchy R."/>
            <person name="Gladieux P."/>
            <person name="Thoren M.H."/>
            <person name="Johannesson H."/>
        </authorList>
    </citation>
    <scope>NUCLEOTIDE SEQUENCE</scope>
    <source>
        <strain evidence="11">CBS 757.83</strain>
    </source>
</reference>
<feature type="active site" evidence="6">
    <location>
        <position position="279"/>
    </location>
</feature>
<feature type="compositionally biased region" description="Polar residues" evidence="7">
    <location>
        <begin position="442"/>
        <end position="459"/>
    </location>
</feature>
<feature type="chain" id="PRO_5042874887" evidence="9">
    <location>
        <begin position="24"/>
        <end position="490"/>
    </location>
</feature>
<comment type="caution">
    <text evidence="11">The sequence shown here is derived from an EMBL/GenBank/DDBJ whole genome shotgun (WGS) entry which is preliminary data.</text>
</comment>
<dbReference type="GO" id="GO:0004190">
    <property type="term" value="F:aspartic-type endopeptidase activity"/>
    <property type="evidence" value="ECO:0007669"/>
    <property type="project" value="UniProtKB-KW"/>
</dbReference>
<evidence type="ECO:0000256" key="5">
    <source>
        <dbReference type="ARBA" id="ARBA00022801"/>
    </source>
</evidence>
<proteinExistence type="inferred from homology"/>
<dbReference type="GO" id="GO:0006508">
    <property type="term" value="P:proteolysis"/>
    <property type="evidence" value="ECO:0007669"/>
    <property type="project" value="UniProtKB-KW"/>
</dbReference>
<dbReference type="Proteomes" id="UP001305647">
    <property type="component" value="Unassembled WGS sequence"/>
</dbReference>
<name>A0AAN6PXV0_9PEZI</name>
<keyword evidence="3 9" id="KW-0732">Signal</keyword>
<keyword evidence="8" id="KW-1133">Transmembrane helix</keyword>
<feature type="active site" evidence="6">
    <location>
        <position position="83"/>
    </location>
</feature>
<accession>A0AAN6PXV0</accession>
<organism evidence="11 12">
    <name type="scientific">Parathielavia hyrcaniae</name>
    <dbReference type="NCBI Taxonomy" id="113614"/>
    <lineage>
        <taxon>Eukaryota</taxon>
        <taxon>Fungi</taxon>
        <taxon>Dikarya</taxon>
        <taxon>Ascomycota</taxon>
        <taxon>Pezizomycotina</taxon>
        <taxon>Sordariomycetes</taxon>
        <taxon>Sordariomycetidae</taxon>
        <taxon>Sordariales</taxon>
        <taxon>Chaetomiaceae</taxon>
        <taxon>Parathielavia</taxon>
    </lineage>
</organism>
<feature type="region of interest" description="Disordered" evidence="7">
    <location>
        <begin position="418"/>
        <end position="459"/>
    </location>
</feature>
<dbReference type="PRINTS" id="PR00792">
    <property type="entry name" value="PEPSIN"/>
</dbReference>
<dbReference type="PROSITE" id="PS51767">
    <property type="entry name" value="PEPTIDASE_A1"/>
    <property type="match status" value="1"/>
</dbReference>
<evidence type="ECO:0000256" key="6">
    <source>
        <dbReference type="PIRSR" id="PIRSR601461-1"/>
    </source>
</evidence>
<evidence type="ECO:0000256" key="4">
    <source>
        <dbReference type="ARBA" id="ARBA00022750"/>
    </source>
</evidence>
<evidence type="ECO:0000256" key="7">
    <source>
        <dbReference type="SAM" id="MobiDB-lite"/>
    </source>
</evidence>
<dbReference type="PANTHER" id="PTHR47966">
    <property type="entry name" value="BETA-SITE APP-CLEAVING ENZYME, ISOFORM A-RELATED"/>
    <property type="match status" value="1"/>
</dbReference>
<evidence type="ECO:0000259" key="10">
    <source>
        <dbReference type="PROSITE" id="PS51767"/>
    </source>
</evidence>